<dbReference type="InterPro" id="IPR036890">
    <property type="entry name" value="HATPase_C_sf"/>
</dbReference>
<proteinExistence type="predicted"/>
<dbReference type="GO" id="GO:0005524">
    <property type="term" value="F:ATP binding"/>
    <property type="evidence" value="ECO:0007669"/>
    <property type="project" value="UniProtKB-KW"/>
</dbReference>
<evidence type="ECO:0000256" key="1">
    <source>
        <dbReference type="ARBA" id="ARBA00000085"/>
    </source>
</evidence>
<evidence type="ECO:0000256" key="3">
    <source>
        <dbReference type="ARBA" id="ARBA00022553"/>
    </source>
</evidence>
<reference evidence="11" key="1">
    <citation type="journal article" date="2017" name="Proc. Natl. Acad. Sci. U.S.A.">
        <title>Simulation of Deepwater Horizon oil plume reveals substrate specialization within a complex community of hydrocarbon-degraders.</title>
        <authorList>
            <person name="Hu P."/>
            <person name="Dubinsky E.A."/>
            <person name="Probst A.J."/>
            <person name="Wang J."/>
            <person name="Sieber C.M.K."/>
            <person name="Tom L.M."/>
            <person name="Gardinali P."/>
            <person name="Banfield J.F."/>
            <person name="Atlas R.M."/>
            <person name="Andersen G.L."/>
        </authorList>
    </citation>
    <scope>NUCLEOTIDE SEQUENCE [LARGE SCALE GENOMIC DNA]</scope>
</reference>
<evidence type="ECO:0000259" key="9">
    <source>
        <dbReference type="PROSITE" id="PS50109"/>
    </source>
</evidence>
<dbReference type="PROSITE" id="PS50109">
    <property type="entry name" value="HIS_KIN"/>
    <property type="match status" value="1"/>
</dbReference>
<dbReference type="SUPFAM" id="SSF55874">
    <property type="entry name" value="ATPase domain of HSP90 chaperone/DNA topoisomerase II/histidine kinase"/>
    <property type="match status" value="1"/>
</dbReference>
<keyword evidence="4" id="KW-0808">Transferase</keyword>
<comment type="caution">
    <text evidence="10">The sequence shown here is derived from an EMBL/GenBank/DDBJ whole genome shotgun (WGS) entry which is preliminary data.</text>
</comment>
<name>A0A1Y5FGH9_9BACT</name>
<comment type="catalytic activity">
    <reaction evidence="1">
        <text>ATP + protein L-histidine = ADP + protein N-phospho-L-histidine.</text>
        <dbReference type="EC" id="2.7.13.3"/>
    </reaction>
</comment>
<dbReference type="Pfam" id="PF02518">
    <property type="entry name" value="HATPase_c"/>
    <property type="match status" value="1"/>
</dbReference>
<dbReference type="InterPro" id="IPR005467">
    <property type="entry name" value="His_kinase_dom"/>
</dbReference>
<dbReference type="CDD" id="cd00082">
    <property type="entry name" value="HisKA"/>
    <property type="match status" value="1"/>
</dbReference>
<dbReference type="EC" id="2.7.13.3" evidence="2"/>
<dbReference type="InterPro" id="IPR035965">
    <property type="entry name" value="PAS-like_dom_sf"/>
</dbReference>
<gene>
    <name evidence="10" type="ORF">A9Q84_02275</name>
</gene>
<dbReference type="InterPro" id="IPR003594">
    <property type="entry name" value="HATPase_dom"/>
</dbReference>
<dbReference type="SMART" id="SM00388">
    <property type="entry name" value="HisKA"/>
    <property type="match status" value="1"/>
</dbReference>
<dbReference type="PANTHER" id="PTHR43065">
    <property type="entry name" value="SENSOR HISTIDINE KINASE"/>
    <property type="match status" value="1"/>
</dbReference>
<evidence type="ECO:0000256" key="4">
    <source>
        <dbReference type="ARBA" id="ARBA00022679"/>
    </source>
</evidence>
<dbReference type="InterPro" id="IPR036097">
    <property type="entry name" value="HisK_dim/P_sf"/>
</dbReference>
<protein>
    <recommendedName>
        <fullName evidence="2">histidine kinase</fullName>
        <ecNumber evidence="2">2.7.13.3</ecNumber>
    </recommendedName>
</protein>
<dbReference type="InterPro" id="IPR003661">
    <property type="entry name" value="HisK_dim/P_dom"/>
</dbReference>
<organism evidence="10 11">
    <name type="scientific">Halobacteriovorax marinus</name>
    <dbReference type="NCBI Taxonomy" id="97084"/>
    <lineage>
        <taxon>Bacteria</taxon>
        <taxon>Pseudomonadati</taxon>
        <taxon>Bdellovibrionota</taxon>
        <taxon>Bacteriovoracia</taxon>
        <taxon>Bacteriovoracales</taxon>
        <taxon>Halobacteriovoraceae</taxon>
        <taxon>Halobacteriovorax</taxon>
    </lineage>
</organism>
<evidence type="ECO:0000256" key="5">
    <source>
        <dbReference type="ARBA" id="ARBA00022741"/>
    </source>
</evidence>
<dbReference type="SMART" id="SM00387">
    <property type="entry name" value="HATPase_c"/>
    <property type="match status" value="1"/>
</dbReference>
<dbReference type="Proteomes" id="UP000196531">
    <property type="component" value="Unassembled WGS sequence"/>
</dbReference>
<sequence length="499" mass="56896">MSHIDNKDKFEFFLNHLEDHIYEIDHHGKVIFYSKHFEEQTSKNLVNCYLQNLLPVSSQMDLITSLQKVTTSLSTYNFNFQKNSKHYNLALIPILDSEHVLCVIRNISELYKLQENALRDEAKLFEVAKMFKLGFWEYDLKNKVINCSKELREIHEIPTHIEVNEDYWINSISKDTKILYVTKFEECFKSGYFEFSHEIETYSKKRKFLKSVGRAITDEKGQPVSIVGSLLDMTEQKIEVENNCEIDKMASIGRMAGSIGHEINNPLAIISGYAQKLKRLSKDENLSSEQLLNYAQKIEKTTMRIKKIVDSLSKVSRKSDDSDIQNISLASIIEDTLILCQEKFKNEGIYVDSNHLETFACLKTNPVEISQIFLNLLNNSYDAISHLKEKWIKIIIEVGTKEASIKVLDSGTGIPIELHKKILEPFYTTKPFGKGTGLGLSISGSIAEKYGGNLSIDETCPNTCFKVTLPVNWHTPHGIFLAGGFIPSKHIKSTKSLSS</sequence>
<accession>A0A1Y5FGH9</accession>
<keyword evidence="3" id="KW-0597">Phosphoprotein</keyword>
<dbReference type="Gene3D" id="1.10.287.130">
    <property type="match status" value="1"/>
</dbReference>
<keyword evidence="7" id="KW-0067">ATP-binding</keyword>
<dbReference type="GO" id="GO:0000155">
    <property type="term" value="F:phosphorelay sensor kinase activity"/>
    <property type="evidence" value="ECO:0007669"/>
    <property type="project" value="InterPro"/>
</dbReference>
<dbReference type="InterPro" id="IPR004358">
    <property type="entry name" value="Sig_transdc_His_kin-like_C"/>
</dbReference>
<evidence type="ECO:0000313" key="10">
    <source>
        <dbReference type="EMBL" id="OUR99876.1"/>
    </source>
</evidence>
<dbReference type="PRINTS" id="PR00344">
    <property type="entry name" value="BCTRLSENSOR"/>
</dbReference>
<dbReference type="Pfam" id="PF00512">
    <property type="entry name" value="HisKA"/>
    <property type="match status" value="1"/>
</dbReference>
<dbReference type="PANTHER" id="PTHR43065:SF10">
    <property type="entry name" value="PEROXIDE STRESS-ACTIVATED HISTIDINE KINASE MAK3"/>
    <property type="match status" value="1"/>
</dbReference>
<dbReference type="AlphaFoldDB" id="A0A1Y5FGH9"/>
<feature type="domain" description="Histidine kinase" evidence="9">
    <location>
        <begin position="258"/>
        <end position="473"/>
    </location>
</feature>
<evidence type="ECO:0000256" key="2">
    <source>
        <dbReference type="ARBA" id="ARBA00012438"/>
    </source>
</evidence>
<dbReference type="Gene3D" id="3.30.450.20">
    <property type="entry name" value="PAS domain"/>
    <property type="match status" value="2"/>
</dbReference>
<evidence type="ECO:0000256" key="6">
    <source>
        <dbReference type="ARBA" id="ARBA00022777"/>
    </source>
</evidence>
<dbReference type="SUPFAM" id="SSF47384">
    <property type="entry name" value="Homodimeric domain of signal transducing histidine kinase"/>
    <property type="match status" value="1"/>
</dbReference>
<keyword evidence="6" id="KW-0418">Kinase</keyword>
<keyword evidence="5" id="KW-0547">Nucleotide-binding</keyword>
<evidence type="ECO:0000256" key="8">
    <source>
        <dbReference type="ARBA" id="ARBA00023012"/>
    </source>
</evidence>
<evidence type="ECO:0000313" key="11">
    <source>
        <dbReference type="Proteomes" id="UP000196531"/>
    </source>
</evidence>
<dbReference type="Gene3D" id="3.30.565.10">
    <property type="entry name" value="Histidine kinase-like ATPase, C-terminal domain"/>
    <property type="match status" value="1"/>
</dbReference>
<evidence type="ECO:0000256" key="7">
    <source>
        <dbReference type="ARBA" id="ARBA00022840"/>
    </source>
</evidence>
<dbReference type="SUPFAM" id="SSF55785">
    <property type="entry name" value="PYP-like sensor domain (PAS domain)"/>
    <property type="match status" value="1"/>
</dbReference>
<dbReference type="EMBL" id="MAAO01000002">
    <property type="protein sequence ID" value="OUR99876.1"/>
    <property type="molecule type" value="Genomic_DNA"/>
</dbReference>
<keyword evidence="8" id="KW-0902">Two-component regulatory system</keyword>